<name>A0ABV2GIW7_9HYPH</name>
<protein>
    <submittedName>
        <fullName evidence="1">Phage-related protein</fullName>
    </submittedName>
</protein>
<accession>A0ABV2GIW7</accession>
<evidence type="ECO:0000313" key="1">
    <source>
        <dbReference type="EMBL" id="MET3578204.1"/>
    </source>
</evidence>
<dbReference type="EMBL" id="JBEPMC010000002">
    <property type="protein sequence ID" value="MET3578204.1"/>
    <property type="molecule type" value="Genomic_DNA"/>
</dbReference>
<dbReference type="InterPro" id="IPR010265">
    <property type="entry name" value="Phage_lambda_TipM"/>
</dbReference>
<comment type="caution">
    <text evidence="1">The sequence shown here is derived from an EMBL/GenBank/DDBJ whole genome shotgun (WGS) entry which is preliminary data.</text>
</comment>
<evidence type="ECO:0000313" key="2">
    <source>
        <dbReference type="Proteomes" id="UP001549204"/>
    </source>
</evidence>
<gene>
    <name evidence="1" type="ORF">ABID19_001221</name>
</gene>
<organism evidence="1 2">
    <name type="scientific">Mesorhizobium robiniae</name>
    <dbReference type="NCBI Taxonomy" id="559315"/>
    <lineage>
        <taxon>Bacteria</taxon>
        <taxon>Pseudomonadati</taxon>
        <taxon>Pseudomonadota</taxon>
        <taxon>Alphaproteobacteria</taxon>
        <taxon>Hyphomicrobiales</taxon>
        <taxon>Phyllobacteriaceae</taxon>
        <taxon>Mesorhizobium</taxon>
    </lineage>
</organism>
<dbReference type="RefSeq" id="WP_354488818.1">
    <property type="nucleotide sequence ID" value="NZ_JBEPMC010000002.1"/>
</dbReference>
<sequence length="117" mass="13553">MSWETFNPPVAPSSGTRNKPEIKLLKADFGDGYTQSSPDALNHVRRVLTLGWDCLLPWQKDEIVEFLEKRGGYEPFYYTPSNEDLPVKWTCEDWDDTRANDGFKVSAVFRQDFTIQM</sequence>
<reference evidence="1 2" key="1">
    <citation type="submission" date="2024-06" db="EMBL/GenBank/DDBJ databases">
        <title>Genomic Encyclopedia of Type Strains, Phase IV (KMG-IV): sequencing the most valuable type-strain genomes for metagenomic binning, comparative biology and taxonomic classification.</title>
        <authorList>
            <person name="Goeker M."/>
        </authorList>
    </citation>
    <scope>NUCLEOTIDE SEQUENCE [LARGE SCALE GENOMIC DNA]</scope>
    <source>
        <strain evidence="1 2">DSM 100022</strain>
    </source>
</reference>
<dbReference type="Pfam" id="PF05939">
    <property type="entry name" value="Phage_min_tail"/>
    <property type="match status" value="1"/>
</dbReference>
<keyword evidence="2" id="KW-1185">Reference proteome</keyword>
<dbReference type="Proteomes" id="UP001549204">
    <property type="component" value="Unassembled WGS sequence"/>
</dbReference>
<proteinExistence type="predicted"/>